<organism evidence="5 6">
    <name type="scientific">Nelumbo nucifera</name>
    <name type="common">Sacred lotus</name>
    <dbReference type="NCBI Taxonomy" id="4432"/>
    <lineage>
        <taxon>Eukaryota</taxon>
        <taxon>Viridiplantae</taxon>
        <taxon>Streptophyta</taxon>
        <taxon>Embryophyta</taxon>
        <taxon>Tracheophyta</taxon>
        <taxon>Spermatophyta</taxon>
        <taxon>Magnoliopsida</taxon>
        <taxon>Proteales</taxon>
        <taxon>Nelumbonaceae</taxon>
        <taxon>Nelumbo</taxon>
    </lineage>
</organism>
<dbReference type="GeneID" id="104595612"/>
<feature type="domain" description="NAD-dependent epimerase/dehydratase" evidence="4">
    <location>
        <begin position="153"/>
        <end position="273"/>
    </location>
</feature>
<dbReference type="SUPFAM" id="SSF51735">
    <property type="entry name" value="NAD(P)-binding Rossmann-fold domains"/>
    <property type="match status" value="1"/>
</dbReference>
<keyword evidence="3" id="KW-0413">Isomerase</keyword>
<name>A0A1U7ZRR4_NELNU</name>
<accession>A0A1U7ZRR4</accession>
<sequence length="368" mass="41318">METYFMSGRSSSPILRFRLLPPKLFLRSPQVLPLVLQDFSCNLQARSQEERSEARNRMFILGMGFVGQFFADQLKKDGWEVIGTCTSDAKMKKLEGMGFDVHLFDSNDPELRSLHTMESASHLLISIPSVAGLGDPVLHQHKDLLQSRLSHGNLQWLCYLSSTSVYGDSGGAWVDEDYPTNPTSESAKARVDAERGWLKLGHDLGISAQVFRLGGIYGPGRSALDTILRQESLSKGQKMREARRYTSRVHIADICQALKASINMPTFGRIYNIVDDDPAPRLEVFAFAQALIEKRCPTWMKQGPAHEVKNVPAKKKVTTEKKTIGGEKRVSNARLKDELGVRLLYPSYRSGLPSIMDYMEENSFPNFT</sequence>
<evidence type="ECO:0000256" key="1">
    <source>
        <dbReference type="ARBA" id="ARBA00007637"/>
    </source>
</evidence>
<keyword evidence="2" id="KW-0520">NAD</keyword>
<dbReference type="OrthoDB" id="5824at2759"/>
<dbReference type="OMA" id="MGDYFDL"/>
<dbReference type="STRING" id="4432.A0A1U7ZRR4"/>
<dbReference type="KEGG" id="nnu:104595612"/>
<evidence type="ECO:0000256" key="2">
    <source>
        <dbReference type="ARBA" id="ARBA00023027"/>
    </source>
</evidence>
<dbReference type="InterPro" id="IPR036291">
    <property type="entry name" value="NAD(P)-bd_dom_sf"/>
</dbReference>
<dbReference type="CDD" id="cd05266">
    <property type="entry name" value="SDR_a4"/>
    <property type="match status" value="1"/>
</dbReference>
<evidence type="ECO:0000313" key="6">
    <source>
        <dbReference type="RefSeq" id="XP_010254708.1"/>
    </source>
</evidence>
<evidence type="ECO:0000313" key="5">
    <source>
        <dbReference type="Proteomes" id="UP000189703"/>
    </source>
</evidence>
<dbReference type="RefSeq" id="XP_010254708.1">
    <property type="nucleotide sequence ID" value="XM_010256406.2"/>
</dbReference>
<evidence type="ECO:0000259" key="4">
    <source>
        <dbReference type="Pfam" id="PF01370"/>
    </source>
</evidence>
<dbReference type="AlphaFoldDB" id="A0A1U7ZRR4"/>
<gene>
    <name evidence="6" type="primary">LOC104595612</name>
</gene>
<evidence type="ECO:0000256" key="3">
    <source>
        <dbReference type="ARBA" id="ARBA00023235"/>
    </source>
</evidence>
<dbReference type="Proteomes" id="UP000189703">
    <property type="component" value="Unplaced"/>
</dbReference>
<keyword evidence="5" id="KW-1185">Reference proteome</keyword>
<dbReference type="FunCoup" id="A0A1U7ZRR4">
    <property type="interactions" value="43"/>
</dbReference>
<dbReference type="InParanoid" id="A0A1U7ZRR4"/>
<dbReference type="InterPro" id="IPR001509">
    <property type="entry name" value="Epimerase_deHydtase"/>
</dbReference>
<dbReference type="GO" id="GO:0016854">
    <property type="term" value="F:racemase and epimerase activity"/>
    <property type="evidence" value="ECO:0000318"/>
    <property type="project" value="GO_Central"/>
</dbReference>
<dbReference type="PANTHER" id="PTHR43574">
    <property type="entry name" value="EPIMERASE-RELATED"/>
    <property type="match status" value="1"/>
</dbReference>
<protein>
    <submittedName>
        <fullName evidence="6">Uncharacterized protein LOC104595612 isoform X1</fullName>
    </submittedName>
</protein>
<dbReference type="Gene3D" id="3.40.50.720">
    <property type="entry name" value="NAD(P)-binding Rossmann-like Domain"/>
    <property type="match status" value="1"/>
</dbReference>
<proteinExistence type="inferred from homology"/>
<comment type="similarity">
    <text evidence="1">Belongs to the NAD(P)-dependent epimerase/dehydratase family.</text>
</comment>
<dbReference type="Pfam" id="PF01370">
    <property type="entry name" value="Epimerase"/>
    <property type="match status" value="1"/>
</dbReference>
<dbReference type="eggNOG" id="KOG0747">
    <property type="taxonomic scope" value="Eukaryota"/>
</dbReference>
<reference evidence="6" key="1">
    <citation type="submission" date="2025-08" db="UniProtKB">
        <authorList>
            <consortium name="RefSeq"/>
        </authorList>
    </citation>
    <scope>IDENTIFICATION</scope>
</reference>